<sequence length="114" mass="13540">MNSSLKRASTSMKKSQKSDKKKMLRLIKQGNPVKTNTNFPLHLNSENISTLLDEKKVCFELNSFLNRHSNNASIFEFNLEFILYCEFWSIKKSKIDVNFKIYQTFKIERMRHKT</sequence>
<evidence type="ECO:0000313" key="2">
    <source>
        <dbReference type="EMBL" id="RMZ98171.1"/>
    </source>
</evidence>
<comment type="caution">
    <text evidence="2">The sequence shown here is derived from an EMBL/GenBank/DDBJ whole genome shotgun (WGS) entry which is preliminary data.</text>
</comment>
<proteinExistence type="predicted"/>
<evidence type="ECO:0000313" key="3">
    <source>
        <dbReference type="Proteomes" id="UP000276133"/>
    </source>
</evidence>
<feature type="region of interest" description="Disordered" evidence="1">
    <location>
        <begin position="1"/>
        <end position="21"/>
    </location>
</feature>
<keyword evidence="3" id="KW-1185">Reference proteome</keyword>
<dbReference type="AlphaFoldDB" id="A0A3M7PGE0"/>
<organism evidence="2 3">
    <name type="scientific">Brachionus plicatilis</name>
    <name type="common">Marine rotifer</name>
    <name type="synonym">Brachionus muelleri</name>
    <dbReference type="NCBI Taxonomy" id="10195"/>
    <lineage>
        <taxon>Eukaryota</taxon>
        <taxon>Metazoa</taxon>
        <taxon>Spiralia</taxon>
        <taxon>Gnathifera</taxon>
        <taxon>Rotifera</taxon>
        <taxon>Eurotatoria</taxon>
        <taxon>Monogononta</taxon>
        <taxon>Pseudotrocha</taxon>
        <taxon>Ploima</taxon>
        <taxon>Brachionidae</taxon>
        <taxon>Brachionus</taxon>
    </lineage>
</organism>
<protein>
    <submittedName>
        <fullName evidence="2">Uncharacterized protein</fullName>
    </submittedName>
</protein>
<gene>
    <name evidence="2" type="ORF">BpHYR1_003871</name>
</gene>
<reference evidence="2 3" key="1">
    <citation type="journal article" date="2018" name="Sci. Rep.">
        <title>Genomic signatures of local adaptation to the degree of environmental predictability in rotifers.</title>
        <authorList>
            <person name="Franch-Gras L."/>
            <person name="Hahn C."/>
            <person name="Garcia-Roger E.M."/>
            <person name="Carmona M.J."/>
            <person name="Serra M."/>
            <person name="Gomez A."/>
        </authorList>
    </citation>
    <scope>NUCLEOTIDE SEQUENCE [LARGE SCALE GENOMIC DNA]</scope>
    <source>
        <strain evidence="2">HYR1</strain>
    </source>
</reference>
<accession>A0A3M7PGE0</accession>
<name>A0A3M7PGE0_BRAPC</name>
<dbReference type="Proteomes" id="UP000276133">
    <property type="component" value="Unassembled WGS sequence"/>
</dbReference>
<dbReference type="EMBL" id="REGN01010941">
    <property type="protein sequence ID" value="RMZ98171.1"/>
    <property type="molecule type" value="Genomic_DNA"/>
</dbReference>
<evidence type="ECO:0000256" key="1">
    <source>
        <dbReference type="SAM" id="MobiDB-lite"/>
    </source>
</evidence>